<dbReference type="EMBL" id="BJHX01000003">
    <property type="protein sequence ID" value="GDY70037.1"/>
    <property type="molecule type" value="Genomic_DNA"/>
</dbReference>
<proteinExistence type="predicted"/>
<dbReference type="Proteomes" id="UP000302139">
    <property type="component" value="Unassembled WGS sequence"/>
</dbReference>
<organism evidence="2 3">
    <name type="scientific">Streptomyces avermitilis</name>
    <dbReference type="NCBI Taxonomy" id="33903"/>
    <lineage>
        <taxon>Bacteria</taxon>
        <taxon>Bacillati</taxon>
        <taxon>Actinomycetota</taxon>
        <taxon>Actinomycetes</taxon>
        <taxon>Kitasatosporales</taxon>
        <taxon>Streptomycetaceae</taxon>
        <taxon>Streptomyces</taxon>
    </lineage>
</organism>
<protein>
    <submittedName>
        <fullName evidence="2">Uncharacterized protein</fullName>
    </submittedName>
</protein>
<evidence type="ECO:0000313" key="3">
    <source>
        <dbReference type="Proteomes" id="UP000299211"/>
    </source>
</evidence>
<evidence type="ECO:0000313" key="1">
    <source>
        <dbReference type="EMBL" id="GDY70037.1"/>
    </source>
</evidence>
<accession>A0A4D4N8K2</accession>
<dbReference type="EMBL" id="BJHY01000002">
    <property type="protein sequence ID" value="GDY80314.1"/>
    <property type="molecule type" value="Genomic_DNA"/>
</dbReference>
<gene>
    <name evidence="1" type="ORF">SAV14893_094300</name>
    <name evidence="2" type="ORF">SAV31267_097990</name>
</gene>
<sequence length="114" mass="12743">MSRTWENQMPQAASEIRIPEMASGAEWPVDTQAVSFVGSACVVQGADDFDLDDLNLVRHQFPGRRVTLDGDVITVWPTPLQVGRGEQHPYALNAAEVGHRKNRQREVSFLRTGR</sequence>
<reference evidence="1 4" key="2">
    <citation type="submission" date="2019-04" db="EMBL/GenBank/DDBJ databases">
        <title>Draft genome sequences of Streptomyces avermitilis NBRC 14893.</title>
        <authorList>
            <person name="Komaki H."/>
            <person name="Tamura T."/>
            <person name="Hosoyama A."/>
        </authorList>
    </citation>
    <scope>NUCLEOTIDE SEQUENCE [LARGE SCALE GENOMIC DNA]</scope>
    <source>
        <strain evidence="1 4">NBRC 14893</strain>
    </source>
</reference>
<dbReference type="Proteomes" id="UP000299211">
    <property type="component" value="Unassembled WGS sequence"/>
</dbReference>
<reference evidence="2 3" key="1">
    <citation type="submission" date="2019-04" db="EMBL/GenBank/DDBJ databases">
        <title>Draft genome sequences of Streptomyces avermitilis ATCC 31267.</title>
        <authorList>
            <person name="Komaki H."/>
            <person name="Tamura T."/>
            <person name="Hosoyama A."/>
        </authorList>
    </citation>
    <scope>NUCLEOTIDE SEQUENCE [LARGE SCALE GENOMIC DNA]</scope>
    <source>
        <strain evidence="2 3">ATCC 31267</strain>
    </source>
</reference>
<name>A0A4D4N8K2_STRAX</name>
<comment type="caution">
    <text evidence="2">The sequence shown here is derived from an EMBL/GenBank/DDBJ whole genome shotgun (WGS) entry which is preliminary data.</text>
</comment>
<evidence type="ECO:0000313" key="4">
    <source>
        <dbReference type="Proteomes" id="UP000302139"/>
    </source>
</evidence>
<dbReference type="AlphaFoldDB" id="A0A4D4N8K2"/>
<evidence type="ECO:0000313" key="2">
    <source>
        <dbReference type="EMBL" id="GDY80314.1"/>
    </source>
</evidence>